<dbReference type="AlphaFoldDB" id="A0A2H5Y305"/>
<keyword evidence="1" id="KW-0472">Membrane</keyword>
<evidence type="ECO:0000256" key="1">
    <source>
        <dbReference type="SAM" id="Phobius"/>
    </source>
</evidence>
<organism evidence="2 3">
    <name type="scientific">Candidatus Thermoflexus japonica</name>
    <dbReference type="NCBI Taxonomy" id="2035417"/>
    <lineage>
        <taxon>Bacteria</taxon>
        <taxon>Bacillati</taxon>
        <taxon>Chloroflexota</taxon>
        <taxon>Thermoflexia</taxon>
        <taxon>Thermoflexales</taxon>
        <taxon>Thermoflexaceae</taxon>
        <taxon>Thermoflexus</taxon>
    </lineage>
</organism>
<name>A0A2H5Y305_9CHLR</name>
<dbReference type="EMBL" id="BEHY01000001">
    <property type="protein sequence ID" value="GBD07825.1"/>
    <property type="molecule type" value="Genomic_DNA"/>
</dbReference>
<accession>A0A2H5Y305</accession>
<keyword evidence="1" id="KW-0812">Transmembrane</keyword>
<dbReference type="Proteomes" id="UP000236642">
    <property type="component" value="Unassembled WGS sequence"/>
</dbReference>
<evidence type="ECO:0000313" key="2">
    <source>
        <dbReference type="EMBL" id="GBD07825.1"/>
    </source>
</evidence>
<sequence>MTFEELLRVLKRWGWLALIPTALGLFAAGLDRPPAPVYQASIRLAVGIRPEGRGDYDYEGYYRWLSSEYLAAAVSAWVRSRDFAERVAAQLREEGLALPPPAVQGSMASDYQRSLVVLYITHPDPGITEAIARAAVEVARREVAQVWPQAGEGMAALTPLDVPTAVPTAPSLRSRLEPLFRVALGLLGGWTLAFLAYFADPRIWDRVDVERLGFRVLGEIPRRRGK</sequence>
<keyword evidence="1" id="KW-1133">Transmembrane helix</keyword>
<reference evidence="3" key="1">
    <citation type="submission" date="2017-09" db="EMBL/GenBank/DDBJ databases">
        <title>Metaegenomics of thermophilic ammonia-oxidizing enrichment culture.</title>
        <authorList>
            <person name="Kato S."/>
            <person name="Suzuki K."/>
        </authorList>
    </citation>
    <scope>NUCLEOTIDE SEQUENCE [LARGE SCALE GENOMIC DNA]</scope>
</reference>
<evidence type="ECO:0008006" key="4">
    <source>
        <dbReference type="Google" id="ProtNLM"/>
    </source>
</evidence>
<evidence type="ECO:0000313" key="3">
    <source>
        <dbReference type="Proteomes" id="UP000236642"/>
    </source>
</evidence>
<feature type="transmembrane region" description="Helical" evidence="1">
    <location>
        <begin position="12"/>
        <end position="30"/>
    </location>
</feature>
<comment type="caution">
    <text evidence="2">The sequence shown here is derived from an EMBL/GenBank/DDBJ whole genome shotgun (WGS) entry which is preliminary data.</text>
</comment>
<protein>
    <recommendedName>
        <fullName evidence="4">Polysaccharide chain length determinant N-terminal domain-containing protein</fullName>
    </recommendedName>
</protein>
<proteinExistence type="predicted"/>
<gene>
    <name evidence="2" type="ORF">HRbin22_00051</name>
</gene>
<feature type="transmembrane region" description="Helical" evidence="1">
    <location>
        <begin position="179"/>
        <end position="199"/>
    </location>
</feature>